<dbReference type="Proteomes" id="UP000001072">
    <property type="component" value="Unassembled WGS sequence"/>
</dbReference>
<dbReference type="EMBL" id="GL883158">
    <property type="protein sequence ID" value="EGF99496.1"/>
    <property type="molecule type" value="Genomic_DNA"/>
</dbReference>
<organism evidence="3">
    <name type="scientific">Melampsora larici-populina (strain 98AG31 / pathotype 3-4-7)</name>
    <name type="common">Poplar leaf rust fungus</name>
    <dbReference type="NCBI Taxonomy" id="747676"/>
    <lineage>
        <taxon>Eukaryota</taxon>
        <taxon>Fungi</taxon>
        <taxon>Dikarya</taxon>
        <taxon>Basidiomycota</taxon>
        <taxon>Pucciniomycotina</taxon>
        <taxon>Pucciniomycetes</taxon>
        <taxon>Pucciniales</taxon>
        <taxon>Melampsoraceae</taxon>
        <taxon>Melampsora</taxon>
    </lineage>
</organism>
<dbReference type="AlphaFoldDB" id="F4S7C2"/>
<keyword evidence="1" id="KW-0732">Signal</keyword>
<dbReference type="KEGG" id="mlr:MELLADRAFT_124520"/>
<sequence length="77" mass="8246">MNFSIVAAMLMISVSINQASGAIINLKDEKEIVSAQQAVTKHIDGTIDEGPEVTCVWCQDTKGVCWCGPPLKPPKST</sequence>
<dbReference type="HOGENOM" id="CLU_198490_0_1_1"/>
<evidence type="ECO:0000313" key="2">
    <source>
        <dbReference type="EMBL" id="EGF99496.1"/>
    </source>
</evidence>
<protein>
    <submittedName>
        <fullName evidence="2">Secreted protein</fullName>
    </submittedName>
</protein>
<keyword evidence="3" id="KW-1185">Reference proteome</keyword>
<feature type="signal peptide" evidence="1">
    <location>
        <begin position="1"/>
        <end position="21"/>
    </location>
</feature>
<dbReference type="InParanoid" id="F4S7C2"/>
<name>F4S7C2_MELLP</name>
<evidence type="ECO:0000313" key="3">
    <source>
        <dbReference type="Proteomes" id="UP000001072"/>
    </source>
</evidence>
<dbReference type="GeneID" id="18926807"/>
<dbReference type="RefSeq" id="XP_007417273.1">
    <property type="nucleotide sequence ID" value="XM_007417211.1"/>
</dbReference>
<evidence type="ECO:0000256" key="1">
    <source>
        <dbReference type="SAM" id="SignalP"/>
    </source>
</evidence>
<dbReference type="VEuPathDB" id="FungiDB:MELLADRAFT_124520"/>
<proteinExistence type="predicted"/>
<gene>
    <name evidence="2" type="ORF">MELLADRAFT_124520</name>
</gene>
<reference evidence="3" key="1">
    <citation type="journal article" date="2011" name="Proc. Natl. Acad. Sci. U.S.A.">
        <title>Obligate biotrophy features unraveled by the genomic analysis of rust fungi.</title>
        <authorList>
            <person name="Duplessis S."/>
            <person name="Cuomo C.A."/>
            <person name="Lin Y.-C."/>
            <person name="Aerts A."/>
            <person name="Tisserant E."/>
            <person name="Veneault-Fourrey C."/>
            <person name="Joly D.L."/>
            <person name="Hacquard S."/>
            <person name="Amselem J."/>
            <person name="Cantarel B.L."/>
            <person name="Chiu R."/>
            <person name="Coutinho P.M."/>
            <person name="Feau N."/>
            <person name="Field M."/>
            <person name="Frey P."/>
            <person name="Gelhaye E."/>
            <person name="Goldberg J."/>
            <person name="Grabherr M.G."/>
            <person name="Kodira C.D."/>
            <person name="Kohler A."/>
            <person name="Kuees U."/>
            <person name="Lindquist E.A."/>
            <person name="Lucas S.M."/>
            <person name="Mago R."/>
            <person name="Mauceli E."/>
            <person name="Morin E."/>
            <person name="Murat C."/>
            <person name="Pangilinan J.L."/>
            <person name="Park R."/>
            <person name="Pearson M."/>
            <person name="Quesneville H."/>
            <person name="Rouhier N."/>
            <person name="Sakthikumar S."/>
            <person name="Salamov A.A."/>
            <person name="Schmutz J."/>
            <person name="Selles B."/>
            <person name="Shapiro H."/>
            <person name="Tanguay P."/>
            <person name="Tuskan G.A."/>
            <person name="Henrissat B."/>
            <person name="Van de Peer Y."/>
            <person name="Rouze P."/>
            <person name="Ellis J.G."/>
            <person name="Dodds P.N."/>
            <person name="Schein J.E."/>
            <person name="Zhong S."/>
            <person name="Hamelin R.C."/>
            <person name="Grigoriev I.V."/>
            <person name="Szabo L.J."/>
            <person name="Martin F."/>
        </authorList>
    </citation>
    <scope>NUCLEOTIDE SEQUENCE [LARGE SCALE GENOMIC DNA]</scope>
    <source>
        <strain evidence="3">98AG31 / pathotype 3-4-7</strain>
    </source>
</reference>
<accession>F4S7C2</accession>
<feature type="chain" id="PRO_5003322056" evidence="1">
    <location>
        <begin position="22"/>
        <end position="77"/>
    </location>
</feature>